<dbReference type="Proteomes" id="UP000256845">
    <property type="component" value="Unassembled WGS sequence"/>
</dbReference>
<dbReference type="SUPFAM" id="SSF52266">
    <property type="entry name" value="SGNH hydrolase"/>
    <property type="match status" value="1"/>
</dbReference>
<dbReference type="OrthoDB" id="9786188at2"/>
<dbReference type="RefSeq" id="WP_115937703.1">
    <property type="nucleotide sequence ID" value="NZ_QRDW01000008.1"/>
</dbReference>
<dbReference type="PANTHER" id="PTHR30383">
    <property type="entry name" value="THIOESTERASE 1/PROTEASE 1/LYSOPHOSPHOLIPASE L1"/>
    <property type="match status" value="1"/>
</dbReference>
<feature type="domain" description="SGNH hydrolase-type esterase" evidence="1">
    <location>
        <begin position="40"/>
        <end position="198"/>
    </location>
</feature>
<dbReference type="InterPro" id="IPR036514">
    <property type="entry name" value="SGNH_hydro_sf"/>
</dbReference>
<dbReference type="AlphaFoldDB" id="A0A3D9HF14"/>
<dbReference type="InterPro" id="IPR013830">
    <property type="entry name" value="SGNH_hydro"/>
</dbReference>
<dbReference type="PANTHER" id="PTHR30383:SF24">
    <property type="entry name" value="THIOESTERASE 1_PROTEASE 1_LYSOPHOSPHOLIPASE L1"/>
    <property type="match status" value="1"/>
</dbReference>
<gene>
    <name evidence="2" type="ORF">DFP90_10895</name>
</gene>
<keyword evidence="3" id="KW-1185">Reference proteome</keyword>
<evidence type="ECO:0000259" key="1">
    <source>
        <dbReference type="Pfam" id="PF13472"/>
    </source>
</evidence>
<protein>
    <submittedName>
        <fullName evidence="2">Acyl-CoA thioesterase-1</fullName>
    </submittedName>
</protein>
<proteinExistence type="predicted"/>
<name>A0A3D9HF14_9PROT</name>
<evidence type="ECO:0000313" key="2">
    <source>
        <dbReference type="EMBL" id="RED48077.1"/>
    </source>
</evidence>
<dbReference type="InterPro" id="IPR051532">
    <property type="entry name" value="Ester_Hydrolysis_Enzymes"/>
</dbReference>
<comment type="caution">
    <text evidence="2">The sequence shown here is derived from an EMBL/GenBank/DDBJ whole genome shotgun (WGS) entry which is preliminary data.</text>
</comment>
<dbReference type="CDD" id="cd01822">
    <property type="entry name" value="Lysophospholipase_L1_like"/>
    <property type="match status" value="1"/>
</dbReference>
<evidence type="ECO:0000313" key="3">
    <source>
        <dbReference type="Proteomes" id="UP000256845"/>
    </source>
</evidence>
<organism evidence="2 3">
    <name type="scientific">Aestuariispira insulae</name>
    <dbReference type="NCBI Taxonomy" id="1461337"/>
    <lineage>
        <taxon>Bacteria</taxon>
        <taxon>Pseudomonadati</taxon>
        <taxon>Pseudomonadota</taxon>
        <taxon>Alphaproteobacteria</taxon>
        <taxon>Rhodospirillales</taxon>
        <taxon>Kiloniellaceae</taxon>
        <taxon>Aestuariispira</taxon>
    </lineage>
</organism>
<reference evidence="2 3" key="1">
    <citation type="submission" date="2018-07" db="EMBL/GenBank/DDBJ databases">
        <title>Genomic Encyclopedia of Type Strains, Phase III (KMG-III): the genomes of soil and plant-associated and newly described type strains.</title>
        <authorList>
            <person name="Whitman W."/>
        </authorList>
    </citation>
    <scope>NUCLEOTIDE SEQUENCE [LARGE SCALE GENOMIC DNA]</scope>
    <source>
        <strain evidence="2 3">CECT 8488</strain>
    </source>
</reference>
<dbReference type="Gene3D" id="3.40.50.1110">
    <property type="entry name" value="SGNH hydrolase"/>
    <property type="match status" value="1"/>
</dbReference>
<dbReference type="GO" id="GO:0004622">
    <property type="term" value="F:phosphatidylcholine lysophospholipase activity"/>
    <property type="evidence" value="ECO:0007669"/>
    <property type="project" value="TreeGrafter"/>
</dbReference>
<sequence length="221" mass="23559">MIKLFNGLSAFRPVQFTASLFLILFLTANGSLANEKVILALGDSLTAGFGLAEEESFPAQLEKALVGKGQKVRVINGGLSGDTTTGGLSRLDWLLSENPDLIIIELGANDGLRALSPDLTRQNLDQLILRSKATGATVLLTGMKALPNLGRDYVQQFDAIFPALAEKHGVHFYPFFLDGVAADPTLNQQDGIHPTGEGIAIIVDRILPFVEEALTDTGAEG</sequence>
<accession>A0A3D9HF14</accession>
<dbReference type="EMBL" id="QRDW01000008">
    <property type="protein sequence ID" value="RED48077.1"/>
    <property type="molecule type" value="Genomic_DNA"/>
</dbReference>
<dbReference type="Pfam" id="PF13472">
    <property type="entry name" value="Lipase_GDSL_2"/>
    <property type="match status" value="1"/>
</dbReference>